<evidence type="ECO:0000259" key="2">
    <source>
        <dbReference type="Pfam" id="PF01878"/>
    </source>
</evidence>
<dbReference type="Gene3D" id="3.10.590.10">
    <property type="entry name" value="ph1033 like domains"/>
    <property type="match status" value="1"/>
</dbReference>
<comment type="similarity">
    <text evidence="1">Belongs to the UPF0310 family.</text>
</comment>
<evidence type="ECO:0000313" key="3">
    <source>
        <dbReference type="EMBL" id="MEJ8813115.1"/>
    </source>
</evidence>
<dbReference type="RefSeq" id="WP_340358348.1">
    <property type="nucleotide sequence ID" value="NZ_JBBKZU010000007.1"/>
</dbReference>
<dbReference type="CDD" id="cd21132">
    <property type="entry name" value="EVE-like"/>
    <property type="match status" value="1"/>
</dbReference>
<dbReference type="NCBIfam" id="NF002616">
    <property type="entry name" value="PRK02268.1-2"/>
    <property type="match status" value="1"/>
</dbReference>
<keyword evidence="4" id="KW-1185">Reference proteome</keyword>
<evidence type="ECO:0000256" key="1">
    <source>
        <dbReference type="HAMAP-Rule" id="MF_00771"/>
    </source>
</evidence>
<comment type="caution">
    <text evidence="3">The sequence shown here is derived from an EMBL/GenBank/DDBJ whole genome shotgun (WGS) entry which is preliminary data.</text>
</comment>
<organism evidence="3 4">
    <name type="scientific">Variovorax ureilyticus</name>
    <dbReference type="NCBI Taxonomy" id="1836198"/>
    <lineage>
        <taxon>Bacteria</taxon>
        <taxon>Pseudomonadati</taxon>
        <taxon>Pseudomonadota</taxon>
        <taxon>Betaproteobacteria</taxon>
        <taxon>Burkholderiales</taxon>
        <taxon>Comamonadaceae</taxon>
        <taxon>Variovorax</taxon>
    </lineage>
</organism>
<sequence>MSNYWIGVVSKAHVQNGVRGGFIQLNHGKKAAVQRLKAGDMLAMYSPRTDYPDGAALQAFTAIGTVASGEVYQVEMSPDFKPFRVNVRFHDCNDAPIKPLIDRLSFIRDKTHWGAAFRFGYLRVPEADFQLIAQAMGRTM</sequence>
<dbReference type="SUPFAM" id="SSF88697">
    <property type="entry name" value="PUA domain-like"/>
    <property type="match status" value="1"/>
</dbReference>
<gene>
    <name evidence="3" type="ORF">WKW77_18660</name>
</gene>
<dbReference type="Pfam" id="PF01878">
    <property type="entry name" value="EVE"/>
    <property type="match status" value="1"/>
</dbReference>
<dbReference type="HAMAP" id="MF_00771">
    <property type="entry name" value="UPF0310"/>
    <property type="match status" value="1"/>
</dbReference>
<dbReference type="Proteomes" id="UP001365846">
    <property type="component" value="Unassembled WGS sequence"/>
</dbReference>
<dbReference type="InterPro" id="IPR002740">
    <property type="entry name" value="EVE_domain"/>
</dbReference>
<reference evidence="3 4" key="1">
    <citation type="submission" date="2024-03" db="EMBL/GenBank/DDBJ databases">
        <title>Novel species of the genus Variovorax.</title>
        <authorList>
            <person name="Liu Q."/>
            <person name="Xin Y.-H."/>
        </authorList>
    </citation>
    <scope>NUCLEOTIDE SEQUENCE [LARGE SCALE GENOMIC DNA]</scope>
    <source>
        <strain evidence="3 4">KACC 18899</strain>
    </source>
</reference>
<dbReference type="InterPro" id="IPR022996">
    <property type="entry name" value="UPF0310"/>
</dbReference>
<protein>
    <recommendedName>
        <fullName evidence="1">UPF0310 protein WKW77_18660</fullName>
    </recommendedName>
</protein>
<dbReference type="EMBL" id="JBBKZU010000007">
    <property type="protein sequence ID" value="MEJ8813115.1"/>
    <property type="molecule type" value="Genomic_DNA"/>
</dbReference>
<dbReference type="InterPro" id="IPR015947">
    <property type="entry name" value="PUA-like_sf"/>
</dbReference>
<accession>A0ABU8VHR1</accession>
<evidence type="ECO:0000313" key="4">
    <source>
        <dbReference type="Proteomes" id="UP001365846"/>
    </source>
</evidence>
<name>A0ABU8VHR1_9BURK</name>
<feature type="domain" description="EVE" evidence="2">
    <location>
        <begin position="3"/>
        <end position="134"/>
    </location>
</feature>
<proteinExistence type="inferred from homology"/>